<reference evidence="1" key="1">
    <citation type="submission" date="2022-10" db="EMBL/GenBank/DDBJ databases">
        <title>Luteolibacter sp. GHJ8, whole genome shotgun sequencing project.</title>
        <authorList>
            <person name="Zhao G."/>
            <person name="Shen L."/>
        </authorList>
    </citation>
    <scope>NUCLEOTIDE SEQUENCE</scope>
    <source>
        <strain evidence="1">GHJ8</strain>
    </source>
</reference>
<protein>
    <submittedName>
        <fullName evidence="1">Nucleotidyl transferase AbiEii/AbiGii toxin family protein</fullName>
    </submittedName>
</protein>
<evidence type="ECO:0000313" key="1">
    <source>
        <dbReference type="EMBL" id="MCW1916283.1"/>
    </source>
</evidence>
<dbReference type="RefSeq" id="WP_264515855.1">
    <property type="nucleotide sequence ID" value="NZ_JAPDDR010000014.1"/>
</dbReference>
<keyword evidence="2" id="KW-1185">Reference proteome</keyword>
<keyword evidence="1" id="KW-0808">Transferase</keyword>
<dbReference type="EMBL" id="JAPDDR010000014">
    <property type="protein sequence ID" value="MCW1916283.1"/>
    <property type="molecule type" value="Genomic_DNA"/>
</dbReference>
<dbReference type="GO" id="GO:0016740">
    <property type="term" value="F:transferase activity"/>
    <property type="evidence" value="ECO:0007669"/>
    <property type="project" value="UniProtKB-KW"/>
</dbReference>
<dbReference type="Pfam" id="PF08843">
    <property type="entry name" value="AbiEii"/>
    <property type="match status" value="1"/>
</dbReference>
<name>A0ABT3G8V7_9BACT</name>
<proteinExistence type="predicted"/>
<accession>A0ABT3G8V7</accession>
<organism evidence="1 2">
    <name type="scientific">Luteolibacter rhizosphaerae</name>
    <dbReference type="NCBI Taxonomy" id="2989719"/>
    <lineage>
        <taxon>Bacteria</taxon>
        <taxon>Pseudomonadati</taxon>
        <taxon>Verrucomicrobiota</taxon>
        <taxon>Verrucomicrobiia</taxon>
        <taxon>Verrucomicrobiales</taxon>
        <taxon>Verrucomicrobiaceae</taxon>
        <taxon>Luteolibacter</taxon>
    </lineage>
</organism>
<dbReference type="Proteomes" id="UP001165653">
    <property type="component" value="Unassembled WGS sequence"/>
</dbReference>
<comment type="caution">
    <text evidence="1">The sequence shown here is derived from an EMBL/GenBank/DDBJ whole genome shotgun (WGS) entry which is preliminary data.</text>
</comment>
<evidence type="ECO:0000313" key="2">
    <source>
        <dbReference type="Proteomes" id="UP001165653"/>
    </source>
</evidence>
<sequence length="291" mass="32992">MGPDQQRAWKDSVLQEVLQAIARQLELRRVIIFKGARILNLHLGTTRQSLDIDSNLDADFHESMSGPEEEAAWFQEHLLTALHRHFEDQDPVRFTLDSVAVRRNPPRFPHPRGWDMLVAEIRLTDERFRGVRGLPVLELEIAAPEPLGPHAVCELAIDGASIQAYTLHRIAGEKLRAFLTSLPAYRQKMSGGERAMRVKDLHDLSRILNARPISDHRFWSAAAAEFRLACESRRVDCEGPVTFKQNPELIRRAYEGDASLSAIPWEEAEQALDQVLAFLAEQGTFPLHFPA</sequence>
<gene>
    <name evidence="1" type="ORF">OJ996_22025</name>
</gene>
<dbReference type="InterPro" id="IPR014942">
    <property type="entry name" value="AbiEii"/>
</dbReference>